<gene>
    <name evidence="1" type="ORF">METZ01_LOCUS234024</name>
</gene>
<sequence>MTAKVSVEVVFAAKSRCDVGGHYSRFDILQLLVNKRPLNRVLETGESGFTAVSAEESNTGGALTIIPSADGAGRDGA</sequence>
<protein>
    <submittedName>
        <fullName evidence="1">Uncharacterized protein</fullName>
    </submittedName>
</protein>
<organism evidence="1">
    <name type="scientific">marine metagenome</name>
    <dbReference type="NCBI Taxonomy" id="408172"/>
    <lineage>
        <taxon>unclassified sequences</taxon>
        <taxon>metagenomes</taxon>
        <taxon>ecological metagenomes</taxon>
    </lineage>
</organism>
<dbReference type="AlphaFoldDB" id="A0A382H1P1"/>
<evidence type="ECO:0000313" key="1">
    <source>
        <dbReference type="EMBL" id="SVB81170.1"/>
    </source>
</evidence>
<reference evidence="1" key="1">
    <citation type="submission" date="2018-05" db="EMBL/GenBank/DDBJ databases">
        <authorList>
            <person name="Lanie J.A."/>
            <person name="Ng W.-L."/>
            <person name="Kazmierczak K.M."/>
            <person name="Andrzejewski T.M."/>
            <person name="Davidsen T.M."/>
            <person name="Wayne K.J."/>
            <person name="Tettelin H."/>
            <person name="Glass J.I."/>
            <person name="Rusch D."/>
            <person name="Podicherti R."/>
            <person name="Tsui H.-C.T."/>
            <person name="Winkler M.E."/>
        </authorList>
    </citation>
    <scope>NUCLEOTIDE SEQUENCE</scope>
</reference>
<name>A0A382H1P1_9ZZZZ</name>
<dbReference type="EMBL" id="UINC01058655">
    <property type="protein sequence ID" value="SVB81170.1"/>
    <property type="molecule type" value="Genomic_DNA"/>
</dbReference>
<accession>A0A382H1P1</accession>
<proteinExistence type="predicted"/>